<dbReference type="Pfam" id="PF01545">
    <property type="entry name" value="Cation_efflux"/>
    <property type="match status" value="1"/>
</dbReference>
<evidence type="ECO:0000313" key="12">
    <source>
        <dbReference type="Proteomes" id="UP001143747"/>
    </source>
</evidence>
<evidence type="ECO:0000313" key="11">
    <source>
        <dbReference type="EMBL" id="MDE4908489.1"/>
    </source>
</evidence>
<evidence type="ECO:0000256" key="2">
    <source>
        <dbReference type="ARBA" id="ARBA00008114"/>
    </source>
</evidence>
<dbReference type="PANTHER" id="PTHR43840">
    <property type="entry name" value="MITOCHONDRIAL METAL TRANSPORTER 1-RELATED"/>
    <property type="match status" value="1"/>
</dbReference>
<comment type="caution">
    <text evidence="11">The sequence shown here is derived from an EMBL/GenBank/DDBJ whole genome shotgun (WGS) entry which is preliminary data.</text>
</comment>
<evidence type="ECO:0000256" key="8">
    <source>
        <dbReference type="SAM" id="Phobius"/>
    </source>
</evidence>
<dbReference type="GO" id="GO:0005886">
    <property type="term" value="C:plasma membrane"/>
    <property type="evidence" value="ECO:0007669"/>
    <property type="project" value="TreeGrafter"/>
</dbReference>
<dbReference type="NCBIfam" id="TIGR01297">
    <property type="entry name" value="CDF"/>
    <property type="match status" value="1"/>
</dbReference>
<dbReference type="GO" id="GO:0015086">
    <property type="term" value="F:cadmium ion transmembrane transporter activity"/>
    <property type="evidence" value="ECO:0007669"/>
    <property type="project" value="TreeGrafter"/>
</dbReference>
<feature type="transmembrane region" description="Helical" evidence="8">
    <location>
        <begin position="81"/>
        <end position="99"/>
    </location>
</feature>
<evidence type="ECO:0000256" key="5">
    <source>
        <dbReference type="ARBA" id="ARBA00022989"/>
    </source>
</evidence>
<dbReference type="InterPro" id="IPR002524">
    <property type="entry name" value="Cation_efflux"/>
</dbReference>
<dbReference type="Gene3D" id="3.30.70.1350">
    <property type="entry name" value="Cation efflux protein, cytoplasmic domain"/>
    <property type="match status" value="1"/>
</dbReference>
<feature type="compositionally biased region" description="Basic and acidic residues" evidence="7">
    <location>
        <begin position="291"/>
        <end position="305"/>
    </location>
</feature>
<keyword evidence="5 8" id="KW-1133">Transmembrane helix</keyword>
<feature type="domain" description="Cation efflux protein transmembrane" evidence="9">
    <location>
        <begin position="10"/>
        <end position="202"/>
    </location>
</feature>
<dbReference type="InterPro" id="IPR027469">
    <property type="entry name" value="Cation_efflux_TMD_sf"/>
</dbReference>
<evidence type="ECO:0000259" key="10">
    <source>
        <dbReference type="Pfam" id="PF16916"/>
    </source>
</evidence>
<comment type="subcellular location">
    <subcellularLocation>
        <location evidence="1">Membrane</location>
        <topology evidence="1">Multi-pass membrane protein</topology>
    </subcellularLocation>
</comment>
<organism evidence="11 12">
    <name type="scientific">Methanogenium marinum</name>
    <dbReference type="NCBI Taxonomy" id="348610"/>
    <lineage>
        <taxon>Archaea</taxon>
        <taxon>Methanobacteriati</taxon>
        <taxon>Methanobacteriota</taxon>
        <taxon>Stenosarchaea group</taxon>
        <taxon>Methanomicrobia</taxon>
        <taxon>Methanomicrobiales</taxon>
        <taxon>Methanomicrobiaceae</taxon>
        <taxon>Methanogenium</taxon>
    </lineage>
</organism>
<dbReference type="InterPro" id="IPR050291">
    <property type="entry name" value="CDF_Transporter"/>
</dbReference>
<dbReference type="SUPFAM" id="SSF161111">
    <property type="entry name" value="Cation efflux protein transmembrane domain-like"/>
    <property type="match status" value="1"/>
</dbReference>
<dbReference type="GO" id="GO:0015093">
    <property type="term" value="F:ferrous iron transmembrane transporter activity"/>
    <property type="evidence" value="ECO:0007669"/>
    <property type="project" value="TreeGrafter"/>
</dbReference>
<dbReference type="InterPro" id="IPR058533">
    <property type="entry name" value="Cation_efflux_TM"/>
</dbReference>
<evidence type="ECO:0000256" key="3">
    <source>
        <dbReference type="ARBA" id="ARBA00022448"/>
    </source>
</evidence>
<reference evidence="11" key="1">
    <citation type="submission" date="2022-01" db="EMBL/GenBank/DDBJ databases">
        <title>Draft genome of Methanogenium marinum DSM 15558.</title>
        <authorList>
            <person name="Chen S.-C."/>
            <person name="You Y.-T."/>
        </authorList>
    </citation>
    <scope>NUCLEOTIDE SEQUENCE</scope>
    <source>
        <strain evidence="11">DSM 15558</strain>
    </source>
</reference>
<evidence type="ECO:0000256" key="1">
    <source>
        <dbReference type="ARBA" id="ARBA00004141"/>
    </source>
</evidence>
<evidence type="ECO:0000256" key="7">
    <source>
        <dbReference type="SAM" id="MobiDB-lite"/>
    </source>
</evidence>
<sequence>MNYSRVRKTLILTFFLNLCVSIAKGIVGALAGSVSMVADAVHSLFDSVSNIVGLISIYVADAPPDSQHQYGHGKFETIGTLVVGILLLITATFVGYEGFGRFFSGDVPDITPLTVAVMVGTICVNITITLYERRVGREEESSFLLADSQHTASDIFVSLSVLAGFVFVSLGYPVADAIIALGIAVLIGKMGVEILYNAVEVLADASAPVDYDKIDAIMNTTEGVRSYHDFRCRGKPGEIFCDLHVVVDPEITVREGHIIGNRVRDRLKTELDGMVDVVVHIDPYNNGVRPPDVEKDSDKDALHSK</sequence>
<dbReference type="SUPFAM" id="SSF160240">
    <property type="entry name" value="Cation efflux protein cytoplasmic domain-like"/>
    <property type="match status" value="1"/>
</dbReference>
<dbReference type="GO" id="GO:0006882">
    <property type="term" value="P:intracellular zinc ion homeostasis"/>
    <property type="evidence" value="ECO:0007669"/>
    <property type="project" value="TreeGrafter"/>
</dbReference>
<dbReference type="InterPro" id="IPR027470">
    <property type="entry name" value="Cation_efflux_CTD"/>
</dbReference>
<feature type="transmembrane region" description="Helical" evidence="8">
    <location>
        <begin position="152"/>
        <end position="172"/>
    </location>
</feature>
<proteinExistence type="inferred from homology"/>
<keyword evidence="6 8" id="KW-0472">Membrane</keyword>
<dbReference type="GO" id="GO:0015341">
    <property type="term" value="F:zinc efflux antiporter activity"/>
    <property type="evidence" value="ECO:0007669"/>
    <property type="project" value="TreeGrafter"/>
</dbReference>
<keyword evidence="3" id="KW-0813">Transport</keyword>
<evidence type="ECO:0000256" key="4">
    <source>
        <dbReference type="ARBA" id="ARBA00022692"/>
    </source>
</evidence>
<accession>A0A9Q4KTS7</accession>
<feature type="transmembrane region" description="Helical" evidence="8">
    <location>
        <begin position="111"/>
        <end position="131"/>
    </location>
</feature>
<feature type="region of interest" description="Disordered" evidence="7">
    <location>
        <begin position="286"/>
        <end position="305"/>
    </location>
</feature>
<dbReference type="InterPro" id="IPR036837">
    <property type="entry name" value="Cation_efflux_CTD_sf"/>
</dbReference>
<feature type="domain" description="Cation efflux protein cytoplasmic" evidence="10">
    <location>
        <begin position="209"/>
        <end position="284"/>
    </location>
</feature>
<evidence type="ECO:0000256" key="6">
    <source>
        <dbReference type="ARBA" id="ARBA00023136"/>
    </source>
</evidence>
<name>A0A9Q4KTS7_9EURY</name>
<dbReference type="Gene3D" id="1.20.1510.10">
    <property type="entry name" value="Cation efflux protein transmembrane domain"/>
    <property type="match status" value="1"/>
</dbReference>
<dbReference type="RefSeq" id="WP_274925116.1">
    <property type="nucleotide sequence ID" value="NZ_JAKELO010000002.1"/>
</dbReference>
<dbReference type="Proteomes" id="UP001143747">
    <property type="component" value="Unassembled WGS sequence"/>
</dbReference>
<evidence type="ECO:0000259" key="9">
    <source>
        <dbReference type="Pfam" id="PF01545"/>
    </source>
</evidence>
<dbReference type="Pfam" id="PF16916">
    <property type="entry name" value="ZT_dimer"/>
    <property type="match status" value="1"/>
</dbReference>
<keyword evidence="4 8" id="KW-0812">Transmembrane</keyword>
<dbReference type="PANTHER" id="PTHR43840:SF15">
    <property type="entry name" value="MITOCHONDRIAL METAL TRANSPORTER 1-RELATED"/>
    <property type="match status" value="1"/>
</dbReference>
<keyword evidence="12" id="KW-1185">Reference proteome</keyword>
<comment type="similarity">
    <text evidence="2">Belongs to the cation diffusion facilitator (CDF) transporter (TC 2.A.4) family.</text>
</comment>
<gene>
    <name evidence="11" type="ORF">L0665_07705</name>
</gene>
<dbReference type="AlphaFoldDB" id="A0A9Q4KTS7"/>
<dbReference type="FunFam" id="1.20.1510.10:FF:000006">
    <property type="entry name" value="Divalent cation efflux transporter"/>
    <property type="match status" value="1"/>
</dbReference>
<protein>
    <submittedName>
        <fullName evidence="11">Cation diffusion facilitator family transporter</fullName>
    </submittedName>
</protein>
<dbReference type="EMBL" id="JAKELO010000002">
    <property type="protein sequence ID" value="MDE4908489.1"/>
    <property type="molecule type" value="Genomic_DNA"/>
</dbReference>